<accession>A0A2J6R1E2</accession>
<feature type="chain" id="PRO_5014334695" description="Ecp2 effector protein domain-containing protein" evidence="1">
    <location>
        <begin position="20"/>
        <end position="154"/>
    </location>
</feature>
<dbReference type="Proteomes" id="UP000235786">
    <property type="component" value="Unassembled WGS sequence"/>
</dbReference>
<keyword evidence="1" id="KW-0732">Signal</keyword>
<gene>
    <name evidence="2" type="ORF">L207DRAFT_536199</name>
</gene>
<evidence type="ECO:0000313" key="2">
    <source>
        <dbReference type="EMBL" id="PMD32331.1"/>
    </source>
</evidence>
<proteinExistence type="predicted"/>
<name>A0A2J6R1E2_HYAVF</name>
<dbReference type="AlphaFoldDB" id="A0A2J6R1E2"/>
<organism evidence="2 3">
    <name type="scientific">Hyaloscypha variabilis (strain UAMH 11265 / GT02V1 / F)</name>
    <name type="common">Meliniomyces variabilis</name>
    <dbReference type="NCBI Taxonomy" id="1149755"/>
    <lineage>
        <taxon>Eukaryota</taxon>
        <taxon>Fungi</taxon>
        <taxon>Dikarya</taxon>
        <taxon>Ascomycota</taxon>
        <taxon>Pezizomycotina</taxon>
        <taxon>Leotiomycetes</taxon>
        <taxon>Helotiales</taxon>
        <taxon>Hyaloscyphaceae</taxon>
        <taxon>Hyaloscypha</taxon>
        <taxon>Hyaloscypha variabilis</taxon>
    </lineage>
</organism>
<evidence type="ECO:0000256" key="1">
    <source>
        <dbReference type="SAM" id="SignalP"/>
    </source>
</evidence>
<feature type="signal peptide" evidence="1">
    <location>
        <begin position="1"/>
        <end position="19"/>
    </location>
</feature>
<protein>
    <recommendedName>
        <fullName evidence="4">Ecp2 effector protein domain-containing protein</fullName>
    </recommendedName>
</protein>
<evidence type="ECO:0008006" key="4">
    <source>
        <dbReference type="Google" id="ProtNLM"/>
    </source>
</evidence>
<keyword evidence="3" id="KW-1185">Reference proteome</keyword>
<evidence type="ECO:0000313" key="3">
    <source>
        <dbReference type="Proteomes" id="UP000235786"/>
    </source>
</evidence>
<reference evidence="2 3" key="1">
    <citation type="submission" date="2016-04" db="EMBL/GenBank/DDBJ databases">
        <title>A degradative enzymes factory behind the ericoid mycorrhizal symbiosis.</title>
        <authorList>
            <consortium name="DOE Joint Genome Institute"/>
            <person name="Martino E."/>
            <person name="Morin E."/>
            <person name="Grelet G."/>
            <person name="Kuo A."/>
            <person name="Kohler A."/>
            <person name="Daghino S."/>
            <person name="Barry K."/>
            <person name="Choi C."/>
            <person name="Cichocki N."/>
            <person name="Clum A."/>
            <person name="Copeland A."/>
            <person name="Hainaut M."/>
            <person name="Haridas S."/>
            <person name="Labutti K."/>
            <person name="Lindquist E."/>
            <person name="Lipzen A."/>
            <person name="Khouja H.-R."/>
            <person name="Murat C."/>
            <person name="Ohm R."/>
            <person name="Olson A."/>
            <person name="Spatafora J."/>
            <person name="Veneault-Fourrey C."/>
            <person name="Henrissat B."/>
            <person name="Grigoriev I."/>
            <person name="Martin F."/>
            <person name="Perotto S."/>
        </authorList>
    </citation>
    <scope>NUCLEOTIDE SEQUENCE [LARGE SCALE GENOMIC DNA]</scope>
    <source>
        <strain evidence="2 3">F</strain>
    </source>
</reference>
<sequence length="154" mass="16778">MYFTMTLFAFLTFLSSSLAHPLTREISSRNATLHPLGPRDIICEPFTFPEPLCHVFSLAYQETGTNFIAGLDEHCTPFGTHQNIPGSPGGAGVDVGHTNSAWVEFIGWNIAPLVQYQKGTGPNEKYGLGYPGTVNCETGNNDDTGLYCIVKFPC</sequence>
<dbReference type="EMBL" id="KZ613959">
    <property type="protein sequence ID" value="PMD32331.1"/>
    <property type="molecule type" value="Genomic_DNA"/>
</dbReference>